<feature type="transmembrane region" description="Helical" evidence="6">
    <location>
        <begin position="102"/>
        <end position="121"/>
    </location>
</feature>
<dbReference type="Pfam" id="PF04138">
    <property type="entry name" value="GtrA_DPMS_TM"/>
    <property type="match status" value="1"/>
</dbReference>
<keyword evidence="5 6" id="KW-0472">Membrane</keyword>
<proteinExistence type="inferred from homology"/>
<keyword evidence="4 6" id="KW-1133">Transmembrane helix</keyword>
<keyword evidence="3 6" id="KW-0812">Transmembrane</keyword>
<evidence type="ECO:0000313" key="9">
    <source>
        <dbReference type="Proteomes" id="UP000054977"/>
    </source>
</evidence>
<dbReference type="GO" id="GO:0000271">
    <property type="term" value="P:polysaccharide biosynthetic process"/>
    <property type="evidence" value="ECO:0007669"/>
    <property type="project" value="InterPro"/>
</dbReference>
<comment type="similarity">
    <text evidence="2">Belongs to the GtrA family.</text>
</comment>
<dbReference type="RefSeq" id="WP_087669954.1">
    <property type="nucleotide sequence ID" value="NZ_FCNW02000041.1"/>
</dbReference>
<protein>
    <submittedName>
        <fullName evidence="8">GtrA-like protein</fullName>
    </submittedName>
</protein>
<feature type="transmembrane region" description="Helical" evidence="6">
    <location>
        <begin position="12"/>
        <end position="32"/>
    </location>
</feature>
<evidence type="ECO:0000259" key="7">
    <source>
        <dbReference type="Pfam" id="PF04138"/>
    </source>
</evidence>
<dbReference type="PANTHER" id="PTHR38459">
    <property type="entry name" value="PROPHAGE BACTOPRENOL-LINKED GLUCOSE TRANSLOCASE HOMOLOG"/>
    <property type="match status" value="1"/>
</dbReference>
<dbReference type="InterPro" id="IPR007267">
    <property type="entry name" value="GtrA_DPMS_TM"/>
</dbReference>
<accession>A0A158IRX4</accession>
<evidence type="ECO:0000256" key="4">
    <source>
        <dbReference type="ARBA" id="ARBA00022989"/>
    </source>
</evidence>
<dbReference type="Proteomes" id="UP000054977">
    <property type="component" value="Unassembled WGS sequence"/>
</dbReference>
<evidence type="ECO:0000256" key="1">
    <source>
        <dbReference type="ARBA" id="ARBA00004141"/>
    </source>
</evidence>
<evidence type="ECO:0000256" key="2">
    <source>
        <dbReference type="ARBA" id="ARBA00009399"/>
    </source>
</evidence>
<keyword evidence="9" id="KW-1185">Reference proteome</keyword>
<reference evidence="8" key="1">
    <citation type="submission" date="2016-01" db="EMBL/GenBank/DDBJ databases">
        <authorList>
            <person name="Peeters C."/>
        </authorList>
    </citation>
    <scope>NUCLEOTIDE SEQUENCE [LARGE SCALE GENOMIC DNA]</scope>
    <source>
        <strain evidence="8">LMG 22934</strain>
    </source>
</reference>
<gene>
    <name evidence="8" type="ORF">AWB65_05267</name>
</gene>
<feature type="domain" description="GtrA/DPMS transmembrane" evidence="7">
    <location>
        <begin position="13"/>
        <end position="122"/>
    </location>
</feature>
<dbReference type="PROSITE" id="PS51257">
    <property type="entry name" value="PROKAR_LIPOPROTEIN"/>
    <property type="match status" value="1"/>
</dbReference>
<dbReference type="InterPro" id="IPR051401">
    <property type="entry name" value="GtrA_CellWall_Glycosyl"/>
</dbReference>
<comment type="subcellular location">
    <subcellularLocation>
        <location evidence="1">Membrane</location>
        <topology evidence="1">Multi-pass membrane protein</topology>
    </subcellularLocation>
</comment>
<name>A0A158IRX4_9BURK</name>
<evidence type="ECO:0000313" key="8">
    <source>
        <dbReference type="EMBL" id="SAL59033.1"/>
    </source>
</evidence>
<dbReference type="PANTHER" id="PTHR38459:SF1">
    <property type="entry name" value="PROPHAGE BACTOPRENOL-LINKED GLUCOSE TRANSLOCASE HOMOLOG"/>
    <property type="match status" value="1"/>
</dbReference>
<evidence type="ECO:0000256" key="5">
    <source>
        <dbReference type="ARBA" id="ARBA00023136"/>
    </source>
</evidence>
<organism evidence="8 9">
    <name type="scientific">Caballeronia humi</name>
    <dbReference type="NCBI Taxonomy" id="326474"/>
    <lineage>
        <taxon>Bacteria</taxon>
        <taxon>Pseudomonadati</taxon>
        <taxon>Pseudomonadota</taxon>
        <taxon>Betaproteobacteria</taxon>
        <taxon>Burkholderiales</taxon>
        <taxon>Burkholderiaceae</taxon>
        <taxon>Caballeronia</taxon>
    </lineage>
</organism>
<dbReference type="OrthoDB" id="9098331at2"/>
<evidence type="ECO:0000256" key="3">
    <source>
        <dbReference type="ARBA" id="ARBA00022692"/>
    </source>
</evidence>
<evidence type="ECO:0000256" key="6">
    <source>
        <dbReference type="SAM" id="Phobius"/>
    </source>
</evidence>
<feature type="transmembrane region" description="Helical" evidence="6">
    <location>
        <begin position="44"/>
        <end position="62"/>
    </location>
</feature>
<sequence length="125" mass="13486">MSKLEALREPVTYVLVGLLNTGIATGLIFLALACGLSPVGANGLGYAAGLLISFLLNSRFTFRVQMCRLNMARFFIVAGVAYLANLLVLLVTTLFICSGYLAQLPGIVIYTVIGYFANKFWALRG</sequence>
<feature type="transmembrane region" description="Helical" evidence="6">
    <location>
        <begin position="74"/>
        <end position="96"/>
    </location>
</feature>
<dbReference type="STRING" id="326474.AWB65_05267"/>
<dbReference type="EMBL" id="FCNW02000041">
    <property type="protein sequence ID" value="SAL59033.1"/>
    <property type="molecule type" value="Genomic_DNA"/>
</dbReference>
<comment type="caution">
    <text evidence="8">The sequence shown here is derived from an EMBL/GenBank/DDBJ whole genome shotgun (WGS) entry which is preliminary data.</text>
</comment>
<dbReference type="GO" id="GO:0005886">
    <property type="term" value="C:plasma membrane"/>
    <property type="evidence" value="ECO:0007669"/>
    <property type="project" value="TreeGrafter"/>
</dbReference>
<dbReference type="AlphaFoldDB" id="A0A158IRX4"/>